<accession>A0A090ILS8</accession>
<protein>
    <submittedName>
        <fullName evidence="3">Putative exported protein</fullName>
    </submittedName>
</protein>
<evidence type="ECO:0000313" key="3">
    <source>
        <dbReference type="EMBL" id="CED71746.1"/>
    </source>
</evidence>
<feature type="chain" id="PRO_5001857547" evidence="1">
    <location>
        <begin position="21"/>
        <end position="172"/>
    </location>
</feature>
<name>A0A090ILS8_9GAMM</name>
<dbReference type="PANTHER" id="PTHR35812">
    <property type="entry name" value="LIPOPROTEIN"/>
    <property type="match status" value="1"/>
</dbReference>
<dbReference type="STRING" id="80852.AWOD_I_1678"/>
<dbReference type="OrthoDB" id="9793251at2"/>
<dbReference type="AlphaFoldDB" id="A0A090ILS8"/>
<dbReference type="InterPro" id="IPR011460">
    <property type="entry name" value="Lcl_C"/>
</dbReference>
<evidence type="ECO:0000259" key="2">
    <source>
        <dbReference type="Pfam" id="PF07603"/>
    </source>
</evidence>
<keyword evidence="4" id="KW-1185">Reference proteome</keyword>
<gene>
    <name evidence="3" type="ORF">AWOD_I_1678</name>
</gene>
<organism evidence="3 4">
    <name type="scientific">Aliivibrio wodanis</name>
    <dbReference type="NCBI Taxonomy" id="80852"/>
    <lineage>
        <taxon>Bacteria</taxon>
        <taxon>Pseudomonadati</taxon>
        <taxon>Pseudomonadota</taxon>
        <taxon>Gammaproteobacteria</taxon>
        <taxon>Vibrionales</taxon>
        <taxon>Vibrionaceae</taxon>
        <taxon>Aliivibrio</taxon>
    </lineage>
</organism>
<reference evidence="4" key="1">
    <citation type="submission" date="2014-09" db="EMBL/GenBank/DDBJ databases">
        <authorList>
            <person name="Hjerde E."/>
        </authorList>
    </citation>
    <scope>NUCLEOTIDE SEQUENCE [LARGE SCALE GENOMIC DNA]</scope>
    <source>
        <strain evidence="4">06/09/139</strain>
    </source>
</reference>
<dbReference type="PATRIC" id="fig|80852.17.peg.1730"/>
<sequence length="172" mass="19318">MIKKITLLSTLLMTSPALLAQVCSDTVPESHFAGQFVDKHDGTIIDVKNSLVWQKCNFGENYNELTNACDGKASDLRDWKSALEAAQTVTEFNLPNIHELASLVDYSCYSPSSDLSIFPTMHSSPYWSSTGDFLNTNVEIKAYVIDFFDGQEVDTRLDEVKYIRLVKPLTHE</sequence>
<evidence type="ECO:0000313" key="4">
    <source>
        <dbReference type="Proteomes" id="UP000032427"/>
    </source>
</evidence>
<feature type="signal peptide" evidence="1">
    <location>
        <begin position="1"/>
        <end position="20"/>
    </location>
</feature>
<dbReference type="EMBL" id="LN554846">
    <property type="protein sequence ID" value="CED71746.1"/>
    <property type="molecule type" value="Genomic_DNA"/>
</dbReference>
<feature type="domain" description="Lcl C-terminal" evidence="2">
    <location>
        <begin position="42"/>
        <end position="166"/>
    </location>
</feature>
<proteinExistence type="predicted"/>
<dbReference type="PANTHER" id="PTHR35812:SF1">
    <property type="entry name" value="LIPOPROTEIN"/>
    <property type="match status" value="1"/>
</dbReference>
<keyword evidence="1" id="KW-0732">Signal</keyword>
<dbReference type="Pfam" id="PF07603">
    <property type="entry name" value="Lcl_C"/>
    <property type="match status" value="1"/>
</dbReference>
<dbReference type="KEGG" id="awd:AWOD_I_1678"/>
<dbReference type="Proteomes" id="UP000032427">
    <property type="component" value="Chromosome 1"/>
</dbReference>
<evidence type="ECO:0000256" key="1">
    <source>
        <dbReference type="SAM" id="SignalP"/>
    </source>
</evidence>
<dbReference type="HOGENOM" id="CLU_101405_1_0_6"/>